<dbReference type="InterPro" id="IPR017941">
    <property type="entry name" value="Rieske_2Fe-2S"/>
</dbReference>
<dbReference type="Gene3D" id="2.102.10.10">
    <property type="entry name" value="Rieske [2Fe-2S] iron-sulphur domain"/>
    <property type="match status" value="1"/>
</dbReference>
<evidence type="ECO:0000313" key="7">
    <source>
        <dbReference type="Proteomes" id="UP001501183"/>
    </source>
</evidence>
<keyword evidence="4" id="KW-0411">Iron-sulfur</keyword>
<accession>A0ABP8PAL8</accession>
<sequence length="230" mass="24603">MSGREVRRFVDDLLRGRPSKGFRPDDAEAAEMRAAIELRAARPGSGELRDEFSVDLHRRLAAQMRTEEPGADVKSFLPGTRRQVVVGGSIAAAAAAIGAVVDRTILRAGAPTPEPEATLVPTNGSWRALVAADQVPEGAVHQFDLGAVTGFVHRVNGQLLAVSGICTHQGCRLWFDAPTDRLRCPCHATAFAVTGAVLTHQLPVTPPPLPRIQVRDNEGTIEVFVPTEPA</sequence>
<gene>
    <name evidence="6" type="ORF">GCM10023094_34090</name>
</gene>
<feature type="domain" description="Rieske" evidence="5">
    <location>
        <begin position="126"/>
        <end position="223"/>
    </location>
</feature>
<reference evidence="7" key="1">
    <citation type="journal article" date="2019" name="Int. J. Syst. Evol. Microbiol.">
        <title>The Global Catalogue of Microorganisms (GCM) 10K type strain sequencing project: providing services to taxonomists for standard genome sequencing and annotation.</title>
        <authorList>
            <consortium name="The Broad Institute Genomics Platform"/>
            <consortium name="The Broad Institute Genome Sequencing Center for Infectious Disease"/>
            <person name="Wu L."/>
            <person name="Ma J."/>
        </authorList>
    </citation>
    <scope>NUCLEOTIDE SEQUENCE [LARGE SCALE GENOMIC DNA]</scope>
    <source>
        <strain evidence="7">JCM 32206</strain>
    </source>
</reference>
<keyword evidence="3" id="KW-0408">Iron</keyword>
<dbReference type="Pfam" id="PF00355">
    <property type="entry name" value="Rieske"/>
    <property type="match status" value="1"/>
</dbReference>
<keyword evidence="7" id="KW-1185">Reference proteome</keyword>
<keyword evidence="1" id="KW-0001">2Fe-2S</keyword>
<evidence type="ECO:0000313" key="6">
    <source>
        <dbReference type="EMBL" id="GAA4483069.1"/>
    </source>
</evidence>
<keyword evidence="2" id="KW-0479">Metal-binding</keyword>
<evidence type="ECO:0000256" key="3">
    <source>
        <dbReference type="ARBA" id="ARBA00023004"/>
    </source>
</evidence>
<evidence type="ECO:0000259" key="5">
    <source>
        <dbReference type="PROSITE" id="PS51296"/>
    </source>
</evidence>
<organism evidence="6 7">
    <name type="scientific">Rhodococcus olei</name>
    <dbReference type="NCBI Taxonomy" id="2161675"/>
    <lineage>
        <taxon>Bacteria</taxon>
        <taxon>Bacillati</taxon>
        <taxon>Actinomycetota</taxon>
        <taxon>Actinomycetes</taxon>
        <taxon>Mycobacteriales</taxon>
        <taxon>Nocardiaceae</taxon>
        <taxon>Rhodococcus</taxon>
    </lineage>
</organism>
<dbReference type="EMBL" id="BAABFB010000051">
    <property type="protein sequence ID" value="GAA4483069.1"/>
    <property type="molecule type" value="Genomic_DNA"/>
</dbReference>
<dbReference type="InterPro" id="IPR036922">
    <property type="entry name" value="Rieske_2Fe-2S_sf"/>
</dbReference>
<dbReference type="RefSeq" id="WP_345347480.1">
    <property type="nucleotide sequence ID" value="NZ_BAABFB010000051.1"/>
</dbReference>
<evidence type="ECO:0000256" key="1">
    <source>
        <dbReference type="ARBA" id="ARBA00022714"/>
    </source>
</evidence>
<name>A0ABP8PAL8_9NOCA</name>
<protein>
    <submittedName>
        <fullName evidence="6">Rieske (2Fe-2S) protein</fullName>
    </submittedName>
</protein>
<dbReference type="CDD" id="cd03467">
    <property type="entry name" value="Rieske"/>
    <property type="match status" value="1"/>
</dbReference>
<proteinExistence type="predicted"/>
<evidence type="ECO:0000256" key="2">
    <source>
        <dbReference type="ARBA" id="ARBA00022723"/>
    </source>
</evidence>
<dbReference type="Proteomes" id="UP001501183">
    <property type="component" value="Unassembled WGS sequence"/>
</dbReference>
<comment type="caution">
    <text evidence="6">The sequence shown here is derived from an EMBL/GenBank/DDBJ whole genome shotgun (WGS) entry which is preliminary data.</text>
</comment>
<evidence type="ECO:0000256" key="4">
    <source>
        <dbReference type="ARBA" id="ARBA00023014"/>
    </source>
</evidence>
<dbReference type="PROSITE" id="PS51296">
    <property type="entry name" value="RIESKE"/>
    <property type="match status" value="1"/>
</dbReference>
<dbReference type="SUPFAM" id="SSF50022">
    <property type="entry name" value="ISP domain"/>
    <property type="match status" value="1"/>
</dbReference>